<keyword evidence="2 4" id="KW-0863">Zinc-finger</keyword>
<evidence type="ECO:0000256" key="1">
    <source>
        <dbReference type="ARBA" id="ARBA00022723"/>
    </source>
</evidence>
<evidence type="ECO:0000259" key="5">
    <source>
        <dbReference type="PROSITE" id="PS50145"/>
    </source>
</evidence>
<comment type="caution">
    <text evidence="6">The sequence shown here is derived from an EMBL/GenBank/DDBJ whole genome shotgun (WGS) entry which is preliminary data.</text>
</comment>
<dbReference type="PROSITE" id="PS50145">
    <property type="entry name" value="ZF_TRAF"/>
    <property type="match status" value="3"/>
</dbReference>
<dbReference type="PANTHER" id="PTHR10131">
    <property type="entry name" value="TNF RECEPTOR ASSOCIATED FACTOR"/>
    <property type="match status" value="1"/>
</dbReference>
<dbReference type="Pfam" id="PF02176">
    <property type="entry name" value="zf-TRAF"/>
    <property type="match status" value="2"/>
</dbReference>
<dbReference type="InterPro" id="IPR013083">
    <property type="entry name" value="Znf_RING/FYVE/PHD"/>
</dbReference>
<evidence type="ECO:0000256" key="3">
    <source>
        <dbReference type="ARBA" id="ARBA00022833"/>
    </source>
</evidence>
<dbReference type="GO" id="GO:0008270">
    <property type="term" value="F:zinc ion binding"/>
    <property type="evidence" value="ECO:0007669"/>
    <property type="project" value="UniProtKB-KW"/>
</dbReference>
<dbReference type="Proteomes" id="UP000275652">
    <property type="component" value="Unassembled WGS sequence"/>
</dbReference>
<dbReference type="Gene3D" id="3.30.40.10">
    <property type="entry name" value="Zinc/RING finger domain, C3HC4 (zinc finger)"/>
    <property type="match status" value="4"/>
</dbReference>
<keyword evidence="1 4" id="KW-0479">Metal-binding</keyword>
<dbReference type="InterPro" id="IPR001293">
    <property type="entry name" value="Znf_TRAF"/>
</dbReference>
<feature type="domain" description="TRAF-type" evidence="5">
    <location>
        <begin position="152"/>
        <end position="196"/>
    </location>
</feature>
<organism evidence="6 7">
    <name type="scientific">Aphanomyces astaci</name>
    <name type="common">Crayfish plague agent</name>
    <dbReference type="NCBI Taxonomy" id="112090"/>
    <lineage>
        <taxon>Eukaryota</taxon>
        <taxon>Sar</taxon>
        <taxon>Stramenopiles</taxon>
        <taxon>Oomycota</taxon>
        <taxon>Saprolegniomycetes</taxon>
        <taxon>Saprolegniales</taxon>
        <taxon>Verrucalvaceae</taxon>
        <taxon>Aphanomyces</taxon>
    </lineage>
</organism>
<feature type="domain" description="TRAF-type" evidence="5">
    <location>
        <begin position="236"/>
        <end position="290"/>
    </location>
</feature>
<keyword evidence="3 4" id="KW-0862">Zinc</keyword>
<evidence type="ECO:0000313" key="6">
    <source>
        <dbReference type="EMBL" id="RLO13297.1"/>
    </source>
</evidence>
<dbReference type="PANTHER" id="PTHR10131:SF94">
    <property type="entry name" value="TNF RECEPTOR-ASSOCIATED FACTOR 4"/>
    <property type="match status" value="1"/>
</dbReference>
<evidence type="ECO:0000256" key="2">
    <source>
        <dbReference type="ARBA" id="ARBA00022771"/>
    </source>
</evidence>
<dbReference type="AlphaFoldDB" id="A0A9X8EC48"/>
<reference evidence="6 7" key="1">
    <citation type="journal article" date="2018" name="J. Invertebr. Pathol.">
        <title>New genotyping method for the causative agent of crayfish plague (Aphanomyces astaci) based on whole genome data.</title>
        <authorList>
            <person name="Minardi D."/>
            <person name="Studholme D.J."/>
            <person name="van der Giezen M."/>
            <person name="Pretto T."/>
            <person name="Oidtmann B."/>
        </authorList>
    </citation>
    <scope>NUCLEOTIDE SEQUENCE [LARGE SCALE GENOMIC DNA]</scope>
    <source>
        <strain evidence="6 7">KB13</strain>
    </source>
</reference>
<feature type="zinc finger region" description="TRAF-type" evidence="4">
    <location>
        <begin position="236"/>
        <end position="290"/>
    </location>
</feature>
<proteinExistence type="predicted"/>
<feature type="zinc finger region" description="TRAF-type" evidence="4">
    <location>
        <begin position="152"/>
        <end position="196"/>
    </location>
</feature>
<dbReference type="EMBL" id="QUTI01007500">
    <property type="protein sequence ID" value="RLO13297.1"/>
    <property type="molecule type" value="Genomic_DNA"/>
</dbReference>
<feature type="domain" description="TRAF-type" evidence="5">
    <location>
        <begin position="292"/>
        <end position="338"/>
    </location>
</feature>
<feature type="zinc finger region" description="TRAF-type" evidence="4">
    <location>
        <begin position="292"/>
        <end position="338"/>
    </location>
</feature>
<evidence type="ECO:0000313" key="7">
    <source>
        <dbReference type="Proteomes" id="UP000275652"/>
    </source>
</evidence>
<protein>
    <recommendedName>
        <fullName evidence="5">TRAF-type domain-containing protein</fullName>
    </recommendedName>
</protein>
<accession>A0A9X8EC48</accession>
<sequence length="358" mass="39796">MIHSCACWPDLCGKKVLMFGQSDASVGARSDEVSGVGMALTLEGAQLRIRRLETFLATEMDAAQLPPLALPFLRRWLSTRLKDMVEALAKLHVESTQLGLVVRYDQTTDCHLLSVQGVCTWVNLNHTYFAEDASQPNDWKCGWLTADSRNQHQDNSCPLKVVPCPLGCGQMSQQFQIDSHVKDRCIKRTLACRLGCGLSMSVEGLLAHEQTQCPLRCVECPQCQSTAVRVSEFTHHIKFMCPERQLFCQKGCGASLRESQLDTHEALDCAHRPVVCPLRCAINCAASTLQRHLQTDCPRRLVSCPNRCGARVPAVELPTHLRNCDHRMVRCGAGSSLCARPLKAWITPQTSLDRCFAH</sequence>
<feature type="non-terminal residue" evidence="6">
    <location>
        <position position="1"/>
    </location>
</feature>
<evidence type="ECO:0000256" key="4">
    <source>
        <dbReference type="PROSITE-ProRule" id="PRU00207"/>
    </source>
</evidence>
<gene>
    <name evidence="6" type="ORF">DYB28_012293</name>
</gene>
<name>A0A9X8EC48_APHAT</name>